<keyword evidence="4 5" id="KW-0963">Cytoplasm</keyword>
<dbReference type="InterPro" id="IPR053926">
    <property type="entry name" value="RecX_HTH_1st"/>
</dbReference>
<comment type="function">
    <text evidence="5">Modulates RecA activity.</text>
</comment>
<feature type="domain" description="RecX third three-helical" evidence="7">
    <location>
        <begin position="113"/>
        <end position="154"/>
    </location>
</feature>
<dbReference type="HAMAP" id="MF_01114">
    <property type="entry name" value="RecX"/>
    <property type="match status" value="1"/>
</dbReference>
<evidence type="ECO:0000259" key="7">
    <source>
        <dbReference type="Pfam" id="PF21981"/>
    </source>
</evidence>
<dbReference type="Pfam" id="PF21981">
    <property type="entry name" value="RecX_HTH3"/>
    <property type="match status" value="1"/>
</dbReference>
<evidence type="ECO:0000256" key="2">
    <source>
        <dbReference type="ARBA" id="ARBA00009695"/>
    </source>
</evidence>
<sequence length="165" mass="19505">MSKERSAAKSSGSREGQPSCKAKAVEFLARSDQSIRRLSDKLSRKGYGEDEIEETIQWLQSKRFIQEEEGCRRRFEFLYHDSSYSVRQIVAKLQQQGYDRDMIRECIPDDTDEREYAVAMKVVRRRFKAGAEQQKMLQHLYMKGFDYDTARNAVEDLRLEWDEDI</sequence>
<dbReference type="Pfam" id="PF21982">
    <property type="entry name" value="RecX_HTH1"/>
    <property type="match status" value="1"/>
</dbReference>
<reference evidence="9 10" key="1">
    <citation type="submission" date="2019-08" db="EMBL/GenBank/DDBJ databases">
        <title>In-depth cultivation of the pig gut microbiome towards novel bacterial diversity and tailored functional studies.</title>
        <authorList>
            <person name="Wylensek D."/>
            <person name="Hitch T.C.A."/>
            <person name="Clavel T."/>
        </authorList>
    </citation>
    <scope>NUCLEOTIDE SEQUENCE [LARGE SCALE GENOMIC DNA]</scope>
    <source>
        <strain evidence="9 10">WCA-693-APC-5D-A</strain>
    </source>
</reference>
<evidence type="ECO:0000256" key="6">
    <source>
        <dbReference type="SAM" id="MobiDB-lite"/>
    </source>
</evidence>
<dbReference type="Proteomes" id="UP000433181">
    <property type="component" value="Unassembled WGS sequence"/>
</dbReference>
<dbReference type="PANTHER" id="PTHR33602:SF1">
    <property type="entry name" value="REGULATORY PROTEIN RECX FAMILY PROTEIN"/>
    <property type="match status" value="1"/>
</dbReference>
<dbReference type="InterPro" id="IPR053925">
    <property type="entry name" value="RecX_HTH_3rd"/>
</dbReference>
<name>A0A6I2U9L8_9FIRM</name>
<dbReference type="InterPro" id="IPR036388">
    <property type="entry name" value="WH-like_DNA-bd_sf"/>
</dbReference>
<evidence type="ECO:0000256" key="1">
    <source>
        <dbReference type="ARBA" id="ARBA00004496"/>
    </source>
</evidence>
<dbReference type="EMBL" id="VUNR01000001">
    <property type="protein sequence ID" value="MSU07437.1"/>
    <property type="molecule type" value="Genomic_DNA"/>
</dbReference>
<evidence type="ECO:0000256" key="5">
    <source>
        <dbReference type="HAMAP-Rule" id="MF_01114"/>
    </source>
</evidence>
<accession>A0A6I2U9L8</accession>
<dbReference type="RefSeq" id="WP_154404978.1">
    <property type="nucleotide sequence ID" value="NZ_JAQXJM010000068.1"/>
</dbReference>
<comment type="subcellular location">
    <subcellularLocation>
        <location evidence="1 5">Cytoplasm</location>
    </subcellularLocation>
</comment>
<dbReference type="Gene3D" id="1.10.10.10">
    <property type="entry name" value="Winged helix-like DNA-binding domain superfamily/Winged helix DNA-binding domain"/>
    <property type="match status" value="2"/>
</dbReference>
<evidence type="ECO:0000256" key="4">
    <source>
        <dbReference type="ARBA" id="ARBA00022490"/>
    </source>
</evidence>
<proteinExistence type="inferred from homology"/>
<comment type="caution">
    <text evidence="9">The sequence shown here is derived from an EMBL/GenBank/DDBJ whole genome shotgun (WGS) entry which is preliminary data.</text>
</comment>
<dbReference type="AlphaFoldDB" id="A0A6I2U9L8"/>
<evidence type="ECO:0000259" key="8">
    <source>
        <dbReference type="Pfam" id="PF21982"/>
    </source>
</evidence>
<gene>
    <name evidence="5" type="primary">recX</name>
    <name evidence="9" type="ORF">FYJ84_00265</name>
</gene>
<keyword evidence="10" id="KW-1185">Reference proteome</keyword>
<dbReference type="GO" id="GO:0005737">
    <property type="term" value="C:cytoplasm"/>
    <property type="evidence" value="ECO:0007669"/>
    <property type="project" value="UniProtKB-SubCell"/>
</dbReference>
<feature type="domain" description="RecX first three-helical" evidence="8">
    <location>
        <begin position="20"/>
        <end position="59"/>
    </location>
</feature>
<dbReference type="InterPro" id="IPR003783">
    <property type="entry name" value="Regulatory_RecX"/>
</dbReference>
<organism evidence="9 10">
    <name type="scientific">Anaerovibrio slackiae</name>
    <dbReference type="NCBI Taxonomy" id="2652309"/>
    <lineage>
        <taxon>Bacteria</taxon>
        <taxon>Bacillati</taxon>
        <taxon>Bacillota</taxon>
        <taxon>Negativicutes</taxon>
        <taxon>Selenomonadales</taxon>
        <taxon>Selenomonadaceae</taxon>
        <taxon>Anaerovibrio</taxon>
    </lineage>
</organism>
<evidence type="ECO:0000313" key="10">
    <source>
        <dbReference type="Proteomes" id="UP000433181"/>
    </source>
</evidence>
<dbReference type="GeneID" id="96777343"/>
<feature type="region of interest" description="Disordered" evidence="6">
    <location>
        <begin position="1"/>
        <end position="21"/>
    </location>
</feature>
<dbReference type="PANTHER" id="PTHR33602">
    <property type="entry name" value="REGULATORY PROTEIN RECX FAMILY PROTEIN"/>
    <property type="match status" value="1"/>
</dbReference>
<evidence type="ECO:0000256" key="3">
    <source>
        <dbReference type="ARBA" id="ARBA00018111"/>
    </source>
</evidence>
<evidence type="ECO:0000313" key="9">
    <source>
        <dbReference type="EMBL" id="MSU07437.1"/>
    </source>
</evidence>
<protein>
    <recommendedName>
        <fullName evidence="3 5">Regulatory protein RecX</fullName>
    </recommendedName>
</protein>
<dbReference type="GO" id="GO:0006282">
    <property type="term" value="P:regulation of DNA repair"/>
    <property type="evidence" value="ECO:0007669"/>
    <property type="project" value="UniProtKB-UniRule"/>
</dbReference>
<comment type="similarity">
    <text evidence="2 5">Belongs to the RecX family.</text>
</comment>